<evidence type="ECO:0000313" key="2">
    <source>
        <dbReference type="EMBL" id="OHA00685.1"/>
    </source>
</evidence>
<keyword evidence="1" id="KW-0812">Transmembrane</keyword>
<feature type="transmembrane region" description="Helical" evidence="1">
    <location>
        <begin position="83"/>
        <end position="103"/>
    </location>
</feature>
<dbReference type="Proteomes" id="UP000179023">
    <property type="component" value="Unassembled WGS sequence"/>
</dbReference>
<keyword evidence="1" id="KW-0472">Membrane</keyword>
<dbReference type="Gene3D" id="1.20.1280.290">
    <property type="match status" value="1"/>
</dbReference>
<comment type="caution">
    <text evidence="2">The sequence shown here is derived from an EMBL/GenBank/DDBJ whole genome shotgun (WGS) entry which is preliminary data.</text>
</comment>
<sequence>MWYSGKELSIMSITREELAQRVRWHSFVWGVGLLNPLMIMPQFYKILYTGEVASISLPFLFVLVFLQSIFSFHGFFTRDKMIMWSNGGAAFTTALVILSVFYFS</sequence>
<name>A0A1G2KMN0_9BACT</name>
<feature type="transmembrane region" description="Helical" evidence="1">
    <location>
        <begin position="21"/>
        <end position="43"/>
    </location>
</feature>
<organism evidence="2 3">
    <name type="scientific">Candidatus Sungbacteria bacterium RIFCSPHIGHO2_02_FULL_47_11</name>
    <dbReference type="NCBI Taxonomy" id="1802270"/>
    <lineage>
        <taxon>Bacteria</taxon>
        <taxon>Candidatus Sungiibacteriota</taxon>
    </lineage>
</organism>
<reference evidence="2 3" key="1">
    <citation type="journal article" date="2016" name="Nat. Commun.">
        <title>Thousands of microbial genomes shed light on interconnected biogeochemical processes in an aquifer system.</title>
        <authorList>
            <person name="Anantharaman K."/>
            <person name="Brown C.T."/>
            <person name="Hug L.A."/>
            <person name="Sharon I."/>
            <person name="Castelle C.J."/>
            <person name="Probst A.J."/>
            <person name="Thomas B.C."/>
            <person name="Singh A."/>
            <person name="Wilkins M.J."/>
            <person name="Karaoz U."/>
            <person name="Brodie E.L."/>
            <person name="Williams K.H."/>
            <person name="Hubbard S.S."/>
            <person name="Banfield J.F."/>
        </authorList>
    </citation>
    <scope>NUCLEOTIDE SEQUENCE [LARGE SCALE GENOMIC DNA]</scope>
</reference>
<dbReference type="AlphaFoldDB" id="A0A1G2KMN0"/>
<evidence type="ECO:0000313" key="3">
    <source>
        <dbReference type="Proteomes" id="UP000179023"/>
    </source>
</evidence>
<proteinExistence type="predicted"/>
<dbReference type="EMBL" id="MHQI01000009">
    <property type="protein sequence ID" value="OHA00685.1"/>
    <property type="molecule type" value="Genomic_DNA"/>
</dbReference>
<evidence type="ECO:0000256" key="1">
    <source>
        <dbReference type="SAM" id="Phobius"/>
    </source>
</evidence>
<protein>
    <submittedName>
        <fullName evidence="2">Uncharacterized protein</fullName>
    </submittedName>
</protein>
<feature type="transmembrane region" description="Helical" evidence="1">
    <location>
        <begin position="55"/>
        <end position="76"/>
    </location>
</feature>
<accession>A0A1G2KMN0</accession>
<keyword evidence="1" id="KW-1133">Transmembrane helix</keyword>
<gene>
    <name evidence="2" type="ORF">A3C07_00490</name>
</gene>